<proteinExistence type="predicted"/>
<feature type="signal peptide" evidence="1">
    <location>
        <begin position="1"/>
        <end position="20"/>
    </location>
</feature>
<gene>
    <name evidence="2" type="ORF">E2493_14175</name>
</gene>
<accession>A0A4Y8ZRC3</accession>
<keyword evidence="1" id="KW-0732">Signal</keyword>
<evidence type="ECO:0000313" key="2">
    <source>
        <dbReference type="EMBL" id="TFI57665.1"/>
    </source>
</evidence>
<reference evidence="2 3" key="1">
    <citation type="submission" date="2019-03" db="EMBL/GenBank/DDBJ databases">
        <title>Genome sequence of Sphingomonas sp. 17J27-24.</title>
        <authorList>
            <person name="Kim M."/>
            <person name="Maeng S."/>
            <person name="Sathiyaraj S."/>
        </authorList>
    </citation>
    <scope>NUCLEOTIDE SEQUENCE [LARGE SCALE GENOMIC DNA]</scope>
    <source>
        <strain evidence="2 3">17J27-24</strain>
    </source>
</reference>
<comment type="caution">
    <text evidence="2">The sequence shown here is derived from an EMBL/GenBank/DDBJ whole genome shotgun (WGS) entry which is preliminary data.</text>
</comment>
<name>A0A4Y8ZRC3_9SPHN</name>
<dbReference type="RefSeq" id="WP_135087905.1">
    <property type="nucleotide sequence ID" value="NZ_SPDV01000028.1"/>
</dbReference>
<dbReference type="AlphaFoldDB" id="A0A4Y8ZRC3"/>
<sequence>MMKWLLLAVPLGISGSAALAAPAAATTSNDFRVTCENSVATGSSMVKRKTCRLASAWSKSIMDLRDDEDFTGEQPFPLDRKLRDGEVLQVGSANWEKMPDLKVNMKYVPYTQLVAIAEEIFRTKQCTLPGQTAKAFDLTVPYAALVEPNGKTQRVLVSGVGCTPIETLVGMTVLSLSERGDIRSTGEAKARWFDGTLNLTLKGGR</sequence>
<dbReference type="Proteomes" id="UP000298213">
    <property type="component" value="Unassembled WGS sequence"/>
</dbReference>
<protein>
    <submittedName>
        <fullName evidence="2">Uncharacterized protein</fullName>
    </submittedName>
</protein>
<evidence type="ECO:0000256" key="1">
    <source>
        <dbReference type="SAM" id="SignalP"/>
    </source>
</evidence>
<organism evidence="2 3">
    <name type="scientific">Sphingomonas parva</name>
    <dbReference type="NCBI Taxonomy" id="2555898"/>
    <lineage>
        <taxon>Bacteria</taxon>
        <taxon>Pseudomonadati</taxon>
        <taxon>Pseudomonadota</taxon>
        <taxon>Alphaproteobacteria</taxon>
        <taxon>Sphingomonadales</taxon>
        <taxon>Sphingomonadaceae</taxon>
        <taxon>Sphingomonas</taxon>
    </lineage>
</organism>
<feature type="chain" id="PRO_5021382819" evidence="1">
    <location>
        <begin position="21"/>
        <end position="205"/>
    </location>
</feature>
<dbReference type="EMBL" id="SPDV01000028">
    <property type="protein sequence ID" value="TFI57665.1"/>
    <property type="molecule type" value="Genomic_DNA"/>
</dbReference>
<evidence type="ECO:0000313" key="3">
    <source>
        <dbReference type="Proteomes" id="UP000298213"/>
    </source>
</evidence>
<keyword evidence="3" id="KW-1185">Reference proteome</keyword>